<feature type="region of interest" description="Disordered" evidence="1">
    <location>
        <begin position="361"/>
        <end position="387"/>
    </location>
</feature>
<keyword evidence="2" id="KW-0472">Membrane</keyword>
<evidence type="ECO:0000256" key="1">
    <source>
        <dbReference type="SAM" id="MobiDB-lite"/>
    </source>
</evidence>
<feature type="compositionally biased region" description="Low complexity" evidence="1">
    <location>
        <begin position="368"/>
        <end position="382"/>
    </location>
</feature>
<evidence type="ECO:0000313" key="4">
    <source>
        <dbReference type="EMBL" id="TBU25367.1"/>
    </source>
</evidence>
<feature type="region of interest" description="Disordered" evidence="1">
    <location>
        <begin position="1"/>
        <end position="22"/>
    </location>
</feature>
<reference evidence="4" key="1">
    <citation type="submission" date="2019-01" db="EMBL/GenBank/DDBJ databases">
        <title>Draft genome sequences of three monokaryotic isolates of the white-rot basidiomycete fungus Dichomitus squalens.</title>
        <authorList>
            <consortium name="DOE Joint Genome Institute"/>
            <person name="Lopez S.C."/>
            <person name="Andreopoulos B."/>
            <person name="Pangilinan J."/>
            <person name="Lipzen A."/>
            <person name="Riley R."/>
            <person name="Ahrendt S."/>
            <person name="Ng V."/>
            <person name="Barry K."/>
            <person name="Daum C."/>
            <person name="Grigoriev I.V."/>
            <person name="Hilden K.S."/>
            <person name="Makela M.R."/>
            <person name="de Vries R.P."/>
        </authorList>
    </citation>
    <scope>NUCLEOTIDE SEQUENCE [LARGE SCALE GENOMIC DNA]</scope>
    <source>
        <strain evidence="4">OM18370.1</strain>
    </source>
</reference>
<sequence>MGADNTEMPLSSPVEASPQERNALPQYGFGADIGFEQLIDSNPFLFRVHTPKEPSPFYDNTEPYFVGQAFQDSVGALAFRPSTVSPYQTPSTHTYADVSKHMDWTTKASSPYVSTSFSFAWAIWEATRRYHHGMKHGVEIAIIDAKALSGKAVTAVELLHQGARKDRHPDHWKWWRYAHEAQDVLVWGYIPGTVVLASIPLTQILSKLPSYFLNPHPSVLKDTPISRVGWEYERKKYSYRMFCQDMSERFLRMPVDRRVRDTTAGAVRLAITLLRPWFHRLATDDFTTATAVACDLAQCIARWPGLWWVREHPEIKDLIRCLVHIVGEEAREARRTQALADATRMQDIVGGLEQLARTFHERPDTRSARSSFTMASTSSTASVVDEDETKVDRDLASFVLKPILTEEGKSSFQVVRPPVFSPPVSSSSSKLAPPPESVKPAEEAKVDNSVSASGAGERQTAKGKEKANDGPHVDKVTSPISPIGDVARRFFGSTLGAATGARAAQSDFFSKEFYARTASTFLTGFFLGTFITLCMLSPQRREIANHFT</sequence>
<evidence type="ECO:0000256" key="2">
    <source>
        <dbReference type="SAM" id="Phobius"/>
    </source>
</evidence>
<feature type="domain" description="DUF7587" evidence="3">
    <location>
        <begin position="41"/>
        <end position="203"/>
    </location>
</feature>
<gene>
    <name evidence="4" type="ORF">BD311DRAFT_501329</name>
</gene>
<dbReference type="InterPro" id="IPR056009">
    <property type="entry name" value="DUF7587"/>
</dbReference>
<keyword evidence="2" id="KW-1133">Transmembrane helix</keyword>
<proteinExistence type="predicted"/>
<feature type="compositionally biased region" description="Basic and acidic residues" evidence="1">
    <location>
        <begin position="459"/>
        <end position="475"/>
    </location>
</feature>
<dbReference type="EMBL" id="ML143462">
    <property type="protein sequence ID" value="TBU25367.1"/>
    <property type="molecule type" value="Genomic_DNA"/>
</dbReference>
<dbReference type="OrthoDB" id="3359845at2759"/>
<feature type="region of interest" description="Disordered" evidence="1">
    <location>
        <begin position="421"/>
        <end position="478"/>
    </location>
</feature>
<evidence type="ECO:0000259" key="3">
    <source>
        <dbReference type="Pfam" id="PF24494"/>
    </source>
</evidence>
<protein>
    <recommendedName>
        <fullName evidence="3">DUF7587 domain-containing protein</fullName>
    </recommendedName>
</protein>
<name>A0A4Q9MF94_9APHY</name>
<dbReference type="Proteomes" id="UP000292957">
    <property type="component" value="Unassembled WGS sequence"/>
</dbReference>
<feature type="compositionally biased region" description="Low complexity" evidence="1">
    <location>
        <begin position="421"/>
        <end position="431"/>
    </location>
</feature>
<keyword evidence="2" id="KW-0812">Transmembrane</keyword>
<feature type="transmembrane region" description="Helical" evidence="2">
    <location>
        <begin position="513"/>
        <end position="536"/>
    </location>
</feature>
<accession>A0A4Q9MF94</accession>
<dbReference type="AlphaFoldDB" id="A0A4Q9MF94"/>
<dbReference type="Pfam" id="PF24494">
    <property type="entry name" value="DUF7587"/>
    <property type="match status" value="1"/>
</dbReference>
<organism evidence="4">
    <name type="scientific">Dichomitus squalens</name>
    <dbReference type="NCBI Taxonomy" id="114155"/>
    <lineage>
        <taxon>Eukaryota</taxon>
        <taxon>Fungi</taxon>
        <taxon>Dikarya</taxon>
        <taxon>Basidiomycota</taxon>
        <taxon>Agaricomycotina</taxon>
        <taxon>Agaricomycetes</taxon>
        <taxon>Polyporales</taxon>
        <taxon>Polyporaceae</taxon>
        <taxon>Dichomitus</taxon>
    </lineage>
</organism>